<dbReference type="Pfam" id="PF05729">
    <property type="entry name" value="NACHT"/>
    <property type="match status" value="1"/>
</dbReference>
<dbReference type="AlphaFoldDB" id="A0A0C2BW34"/>
<dbReference type="PANTHER" id="PTHR46844:SF1">
    <property type="entry name" value="SLR5058 PROTEIN"/>
    <property type="match status" value="1"/>
</dbReference>
<evidence type="ECO:0000313" key="3">
    <source>
        <dbReference type="EMBL" id="KIF82236.1"/>
    </source>
</evidence>
<evidence type="ECO:0000259" key="1">
    <source>
        <dbReference type="Pfam" id="PF05729"/>
    </source>
</evidence>
<feature type="domain" description="NACHT" evidence="1">
    <location>
        <begin position="98"/>
        <end position="222"/>
    </location>
</feature>
<dbReference type="PANTHER" id="PTHR46844">
    <property type="entry name" value="SLR5058 PROTEIN"/>
    <property type="match status" value="1"/>
</dbReference>
<proteinExistence type="predicted"/>
<dbReference type="RefSeq" id="WP_040040911.1">
    <property type="nucleotide sequence ID" value="NZ_JWJG01000028.1"/>
</dbReference>
<dbReference type="InterPro" id="IPR007111">
    <property type="entry name" value="NACHT_NTPase"/>
</dbReference>
<dbReference type="OrthoDB" id="6064495at2"/>
<feature type="domain" description="Short NACHT-associated C-terminal" evidence="2">
    <location>
        <begin position="435"/>
        <end position="590"/>
    </location>
</feature>
<dbReference type="Pfam" id="PF22718">
    <property type="entry name" value="SNaCT13"/>
    <property type="match status" value="1"/>
</dbReference>
<evidence type="ECO:0000259" key="2">
    <source>
        <dbReference type="Pfam" id="PF22718"/>
    </source>
</evidence>
<dbReference type="InterPro" id="IPR027417">
    <property type="entry name" value="P-loop_NTPase"/>
</dbReference>
<keyword evidence="4" id="KW-1185">Reference proteome</keyword>
<dbReference type="Gene3D" id="3.40.50.300">
    <property type="entry name" value="P-loop containing nucleotide triphosphate hydrolases"/>
    <property type="match status" value="1"/>
</dbReference>
<dbReference type="EMBL" id="JWJG01000028">
    <property type="protein sequence ID" value="KIF82236.1"/>
    <property type="molecule type" value="Genomic_DNA"/>
</dbReference>
<name>A0A0C2BW34_9BURK</name>
<protein>
    <submittedName>
        <fullName evidence="3">Uncharacterized protein</fullName>
    </submittedName>
</protein>
<reference evidence="3 4" key="1">
    <citation type="submission" date="2014-12" db="EMBL/GenBank/DDBJ databases">
        <title>Denitrispirillum autotrophicum gen. nov., sp. nov., Denitrifying, Facultatively Autotrophic Bacteria Isolated from Rice Paddy Soil.</title>
        <authorList>
            <person name="Ishii S."/>
            <person name="Ashida N."/>
            <person name="Ohno H."/>
            <person name="Otsuka S."/>
            <person name="Yokota A."/>
            <person name="Senoo K."/>
        </authorList>
    </citation>
    <scope>NUCLEOTIDE SEQUENCE [LARGE SCALE GENOMIC DNA]</scope>
    <source>
        <strain evidence="3 4">TSA66</strain>
    </source>
</reference>
<dbReference type="SUPFAM" id="SSF52540">
    <property type="entry name" value="P-loop containing nucleoside triphosphate hydrolases"/>
    <property type="match status" value="1"/>
</dbReference>
<comment type="caution">
    <text evidence="3">The sequence shown here is derived from an EMBL/GenBank/DDBJ whole genome shotgun (WGS) entry which is preliminary data.</text>
</comment>
<dbReference type="Proteomes" id="UP000031572">
    <property type="component" value="Unassembled WGS sequence"/>
</dbReference>
<accession>A0A0C2BW34</accession>
<evidence type="ECO:0000313" key="4">
    <source>
        <dbReference type="Proteomes" id="UP000031572"/>
    </source>
</evidence>
<dbReference type="InterPro" id="IPR055037">
    <property type="entry name" value="SNaCT13"/>
</dbReference>
<organism evidence="3 4">
    <name type="scientific">Noviherbaspirillum autotrophicum</name>
    <dbReference type="NCBI Taxonomy" id="709839"/>
    <lineage>
        <taxon>Bacteria</taxon>
        <taxon>Pseudomonadati</taxon>
        <taxon>Pseudomonadota</taxon>
        <taxon>Betaproteobacteria</taxon>
        <taxon>Burkholderiales</taxon>
        <taxon>Oxalobacteraceae</taxon>
        <taxon>Noviherbaspirillum</taxon>
    </lineage>
</organism>
<gene>
    <name evidence="3" type="ORF">TSA66_17805</name>
</gene>
<sequence>MMDEGKLIADFLTANAEKIWALGKQAYGKADALIQVKLKTAYRSYLSNTREKYSKAKSFFIRNEPVDLYSYYVPTGIECGAKEIEQPNFNECIAYSNRIVLTGSGGSGKSVLMKHLFLDCINSKEYAPVMVELRDLNSEDQPLQDFIEHLLDTLGFKTSEDYIKRAKQAGHFCFFFDGFDEVNPELRSKLIKQIKSLSKSFPKCPIFLSSRPDDVFNGIEDFSVFRMLPLDLRAALSLVEKLPFDKDIKEKFSAALENSLFEKHESFLSNPLLLSIMLLTYGENAEIPSKLSIFYNQAYEALFQRHDANKGGYSRKRLTSLDIQDFSHVFSLFALQTYEKRLFKMPRMQCLGFIEKSRDSLRQKFNADDYLSDLLSAACLLSEDGLEIAFSHRSFQEYFVALHIAQASPEIQTKLIERYWQNMRYDNVMDLLLELNPDLVERTLLIPQLEKIFSDLGVSHSVGMTHTAKYLKTFYSSINVDADGISATCASSKADGSSVLHMAVRHCGTYTFPIGTQYDVVHAQLYRQFGSGNQRSEYPTKSITHRSPIFLAVSATHGIFSREYLAAAHLALKNLKLKHENTVHNLDVLLGI</sequence>